<dbReference type="Proteomes" id="UP000035016">
    <property type="component" value="Plasmid pSLE2"/>
</dbReference>
<organism evidence="3 4">
    <name type="scientific">Streptomyces leeuwenhoekii</name>
    <dbReference type="NCBI Taxonomy" id="1437453"/>
    <lineage>
        <taxon>Bacteria</taxon>
        <taxon>Bacillati</taxon>
        <taxon>Actinomycetota</taxon>
        <taxon>Actinomycetes</taxon>
        <taxon>Kitasatosporales</taxon>
        <taxon>Streptomycetaceae</taxon>
        <taxon>Streptomyces</taxon>
    </lineage>
</organism>
<evidence type="ECO:0000256" key="1">
    <source>
        <dbReference type="SAM" id="MobiDB-lite"/>
    </source>
</evidence>
<accession>A0A0F7VPR5</accession>
<evidence type="ECO:0000313" key="4">
    <source>
        <dbReference type="Proteomes" id="UP000035016"/>
    </source>
</evidence>
<feature type="region of interest" description="Disordered" evidence="1">
    <location>
        <begin position="92"/>
        <end position="131"/>
    </location>
</feature>
<sequence length="131" mass="14198">MAVSAPDGCPAELVLAGEFGTESLRELEERFGAPPLREATEWLVDMSRVTDFDLACAYALLRAAILRPEPAALTIHGARRGVQRALRNAGLDAVARPPNPQARPQAPVTGRNHDRPGGTRHIRAEQANQCR</sequence>
<dbReference type="AlphaFoldDB" id="A0A0F7VPR5"/>
<dbReference type="InterPro" id="IPR058548">
    <property type="entry name" value="MlaB-like_STAS"/>
</dbReference>
<protein>
    <recommendedName>
        <fullName evidence="2">MlaB-like STAS domain-containing protein</fullName>
    </recommendedName>
</protein>
<reference evidence="4" key="1">
    <citation type="submission" date="2015-02" db="EMBL/GenBank/DDBJ databases">
        <authorList>
            <person name="Gomez-Escribano P.J."/>
        </authorList>
    </citation>
    <scope>NUCLEOTIDE SEQUENCE [LARGE SCALE GENOMIC DNA]</scope>
    <source>
        <strain evidence="4">C34 (DSM 42122 / NRRL B-24963)</strain>
        <plasmid evidence="4">pSLE2</plasmid>
    </source>
</reference>
<gene>
    <name evidence="3" type="primary">sle2_031</name>
</gene>
<evidence type="ECO:0000313" key="3">
    <source>
        <dbReference type="EMBL" id="CQR59332.1"/>
    </source>
</evidence>
<keyword evidence="3" id="KW-0614">Plasmid</keyword>
<proteinExistence type="predicted"/>
<dbReference type="RefSeq" id="WP_063833317.1">
    <property type="nucleotide sequence ID" value="NZ_AZSD01000133.1"/>
</dbReference>
<dbReference type="KEGG" id="sle:sle2_031"/>
<name>A0A0F7VPR5_STRLW</name>
<dbReference type="Pfam" id="PF13466">
    <property type="entry name" value="STAS_2"/>
    <property type="match status" value="1"/>
</dbReference>
<dbReference type="Gene3D" id="3.30.750.24">
    <property type="entry name" value="STAS domain"/>
    <property type="match status" value="1"/>
</dbReference>
<dbReference type="InterPro" id="IPR036513">
    <property type="entry name" value="STAS_dom_sf"/>
</dbReference>
<dbReference type="SUPFAM" id="SSF52091">
    <property type="entry name" value="SpoIIaa-like"/>
    <property type="match status" value="1"/>
</dbReference>
<dbReference type="EMBL" id="LN831789">
    <property type="protein sequence ID" value="CQR59332.1"/>
    <property type="molecule type" value="Genomic_DNA"/>
</dbReference>
<geneLocation type="plasmid" evidence="3 4">
    <name>pSLE2</name>
</geneLocation>
<evidence type="ECO:0000259" key="2">
    <source>
        <dbReference type="Pfam" id="PF13466"/>
    </source>
</evidence>
<feature type="domain" description="MlaB-like STAS" evidence="2">
    <location>
        <begin position="13"/>
        <end position="92"/>
    </location>
</feature>